<proteinExistence type="predicted"/>
<feature type="region of interest" description="Disordered" evidence="1">
    <location>
        <begin position="63"/>
        <end position="86"/>
    </location>
</feature>
<comment type="caution">
    <text evidence="2">The sequence shown here is derived from an EMBL/GenBank/DDBJ whole genome shotgun (WGS) entry which is preliminary data.</text>
</comment>
<feature type="compositionally biased region" description="Basic and acidic residues" evidence="1">
    <location>
        <begin position="75"/>
        <end position="86"/>
    </location>
</feature>
<gene>
    <name evidence="2" type="ORF">B0H17DRAFT_1146566</name>
</gene>
<protein>
    <submittedName>
        <fullName evidence="2">Uncharacterized protein</fullName>
    </submittedName>
</protein>
<dbReference type="AlphaFoldDB" id="A0AAD7CNM0"/>
<reference evidence="2" key="1">
    <citation type="submission" date="2023-03" db="EMBL/GenBank/DDBJ databases">
        <title>Massive genome expansion in bonnet fungi (Mycena s.s.) driven by repeated elements and novel gene families across ecological guilds.</title>
        <authorList>
            <consortium name="Lawrence Berkeley National Laboratory"/>
            <person name="Harder C.B."/>
            <person name="Miyauchi S."/>
            <person name="Viragh M."/>
            <person name="Kuo A."/>
            <person name="Thoen E."/>
            <person name="Andreopoulos B."/>
            <person name="Lu D."/>
            <person name="Skrede I."/>
            <person name="Drula E."/>
            <person name="Henrissat B."/>
            <person name="Morin E."/>
            <person name="Kohler A."/>
            <person name="Barry K."/>
            <person name="LaButti K."/>
            <person name="Morin E."/>
            <person name="Salamov A."/>
            <person name="Lipzen A."/>
            <person name="Mereny Z."/>
            <person name="Hegedus B."/>
            <person name="Baldrian P."/>
            <person name="Stursova M."/>
            <person name="Weitz H."/>
            <person name="Taylor A."/>
            <person name="Grigoriev I.V."/>
            <person name="Nagy L.G."/>
            <person name="Martin F."/>
            <person name="Kauserud H."/>
        </authorList>
    </citation>
    <scope>NUCLEOTIDE SEQUENCE</scope>
    <source>
        <strain evidence="2">CBHHK067</strain>
    </source>
</reference>
<dbReference type="Proteomes" id="UP001221757">
    <property type="component" value="Unassembled WGS sequence"/>
</dbReference>
<name>A0AAD7CNM0_MYCRO</name>
<accession>A0AAD7CNM0</accession>
<organism evidence="2 3">
    <name type="scientific">Mycena rosella</name>
    <name type="common">Pink bonnet</name>
    <name type="synonym">Agaricus rosellus</name>
    <dbReference type="NCBI Taxonomy" id="1033263"/>
    <lineage>
        <taxon>Eukaryota</taxon>
        <taxon>Fungi</taxon>
        <taxon>Dikarya</taxon>
        <taxon>Basidiomycota</taxon>
        <taxon>Agaricomycotina</taxon>
        <taxon>Agaricomycetes</taxon>
        <taxon>Agaricomycetidae</taxon>
        <taxon>Agaricales</taxon>
        <taxon>Marasmiineae</taxon>
        <taxon>Mycenaceae</taxon>
        <taxon>Mycena</taxon>
    </lineage>
</organism>
<dbReference type="EMBL" id="JARKIE010000314">
    <property type="protein sequence ID" value="KAJ7654929.1"/>
    <property type="molecule type" value="Genomic_DNA"/>
</dbReference>
<evidence type="ECO:0000256" key="1">
    <source>
        <dbReference type="SAM" id="MobiDB-lite"/>
    </source>
</evidence>
<sequence>DLADEAETALSETLQDLQSRGVLQKGNSLSVEALVDVPEEQVMEDATDEEIFEAVQNMRMCRQDMEINGGDDNQDDHSPEPKPTRKEALHAMATLRRYLEMKRVLLHAKWRSVWHHLAEKHVWRTRKA</sequence>
<feature type="non-terminal residue" evidence="2">
    <location>
        <position position="1"/>
    </location>
</feature>
<evidence type="ECO:0000313" key="3">
    <source>
        <dbReference type="Proteomes" id="UP001221757"/>
    </source>
</evidence>
<keyword evidence="3" id="KW-1185">Reference proteome</keyword>
<evidence type="ECO:0000313" key="2">
    <source>
        <dbReference type="EMBL" id="KAJ7654929.1"/>
    </source>
</evidence>